<proteinExistence type="predicted"/>
<evidence type="ECO:0000256" key="2">
    <source>
        <dbReference type="SAM" id="Phobius"/>
    </source>
</evidence>
<sequence>MSSSQDQDSTSPLYRYAVLAAVFLFLSVFVTVYVRSKLETRRRDDALRASVMARAGQPAFDPLMKPPLFDAYLAEVSQRPDAPAARDWEEMMPLSASNVCARYPSLAEKAGGADIAPPPASADPTRILVNILVRMPLPTVDPGASTAEDDETPPYLDIGQLATDVQHADPKGPPKTLKRE</sequence>
<evidence type="ECO:0000313" key="3">
    <source>
        <dbReference type="EMBL" id="KAJ7085817.1"/>
    </source>
</evidence>
<dbReference type="AlphaFoldDB" id="A0AAD6XPV8"/>
<feature type="transmembrane region" description="Helical" evidence="2">
    <location>
        <begin position="13"/>
        <end position="34"/>
    </location>
</feature>
<accession>A0AAD6XPV8</accession>
<keyword evidence="4" id="KW-1185">Reference proteome</keyword>
<keyword evidence="2" id="KW-0472">Membrane</keyword>
<comment type="caution">
    <text evidence="3">The sequence shown here is derived from an EMBL/GenBank/DDBJ whole genome shotgun (WGS) entry which is preliminary data.</text>
</comment>
<gene>
    <name evidence="3" type="ORF">B0H15DRAFT_371543</name>
</gene>
<keyword evidence="2" id="KW-1133">Transmembrane helix</keyword>
<evidence type="ECO:0000313" key="4">
    <source>
        <dbReference type="Proteomes" id="UP001222325"/>
    </source>
</evidence>
<feature type="compositionally biased region" description="Basic and acidic residues" evidence="1">
    <location>
        <begin position="166"/>
        <end position="180"/>
    </location>
</feature>
<keyword evidence="2" id="KW-0812">Transmembrane</keyword>
<feature type="region of interest" description="Disordered" evidence="1">
    <location>
        <begin position="140"/>
        <end position="180"/>
    </location>
</feature>
<dbReference type="Proteomes" id="UP001222325">
    <property type="component" value="Unassembled WGS sequence"/>
</dbReference>
<protein>
    <submittedName>
        <fullName evidence="3">Uncharacterized protein</fullName>
    </submittedName>
</protein>
<dbReference type="EMBL" id="JARJCN010000033">
    <property type="protein sequence ID" value="KAJ7085817.1"/>
    <property type="molecule type" value="Genomic_DNA"/>
</dbReference>
<reference evidence="3" key="1">
    <citation type="submission" date="2023-03" db="EMBL/GenBank/DDBJ databases">
        <title>Massive genome expansion in bonnet fungi (Mycena s.s.) driven by repeated elements and novel gene families across ecological guilds.</title>
        <authorList>
            <consortium name="Lawrence Berkeley National Laboratory"/>
            <person name="Harder C.B."/>
            <person name="Miyauchi S."/>
            <person name="Viragh M."/>
            <person name="Kuo A."/>
            <person name="Thoen E."/>
            <person name="Andreopoulos B."/>
            <person name="Lu D."/>
            <person name="Skrede I."/>
            <person name="Drula E."/>
            <person name="Henrissat B."/>
            <person name="Morin E."/>
            <person name="Kohler A."/>
            <person name="Barry K."/>
            <person name="LaButti K."/>
            <person name="Morin E."/>
            <person name="Salamov A."/>
            <person name="Lipzen A."/>
            <person name="Mereny Z."/>
            <person name="Hegedus B."/>
            <person name="Baldrian P."/>
            <person name="Stursova M."/>
            <person name="Weitz H."/>
            <person name="Taylor A."/>
            <person name="Grigoriev I.V."/>
            <person name="Nagy L.G."/>
            <person name="Martin F."/>
            <person name="Kauserud H."/>
        </authorList>
    </citation>
    <scope>NUCLEOTIDE SEQUENCE</scope>
    <source>
        <strain evidence="3">CBHHK173m</strain>
    </source>
</reference>
<evidence type="ECO:0000256" key="1">
    <source>
        <dbReference type="SAM" id="MobiDB-lite"/>
    </source>
</evidence>
<name>A0AAD6XPV8_9AGAR</name>
<organism evidence="3 4">
    <name type="scientific">Mycena belliarum</name>
    <dbReference type="NCBI Taxonomy" id="1033014"/>
    <lineage>
        <taxon>Eukaryota</taxon>
        <taxon>Fungi</taxon>
        <taxon>Dikarya</taxon>
        <taxon>Basidiomycota</taxon>
        <taxon>Agaricomycotina</taxon>
        <taxon>Agaricomycetes</taxon>
        <taxon>Agaricomycetidae</taxon>
        <taxon>Agaricales</taxon>
        <taxon>Marasmiineae</taxon>
        <taxon>Mycenaceae</taxon>
        <taxon>Mycena</taxon>
    </lineage>
</organism>